<dbReference type="GO" id="GO:0016787">
    <property type="term" value="F:hydrolase activity"/>
    <property type="evidence" value="ECO:0007669"/>
    <property type="project" value="UniProtKB-KW"/>
</dbReference>
<dbReference type="Pfam" id="PF12697">
    <property type="entry name" value="Abhydrolase_6"/>
    <property type="match status" value="1"/>
</dbReference>
<dbReference type="InterPro" id="IPR029058">
    <property type="entry name" value="AB_hydrolase_fold"/>
</dbReference>
<comment type="caution">
    <text evidence="2">The sequence shown here is derived from an EMBL/GenBank/DDBJ whole genome shotgun (WGS) entry which is preliminary data.</text>
</comment>
<dbReference type="AlphaFoldDB" id="A0A7X6K6A1"/>
<gene>
    <name evidence="2" type="ORF">HGG74_12820</name>
</gene>
<reference evidence="2 3" key="1">
    <citation type="submission" date="2020-04" db="EMBL/GenBank/DDBJ databases">
        <title>Arthrobacter sp. nov.</title>
        <authorList>
            <person name="Liu S."/>
        </authorList>
    </citation>
    <scope>NUCLEOTIDE SEQUENCE [LARGE SCALE GENOMIC DNA]</scope>
    <source>
        <strain evidence="2 3">E918</strain>
    </source>
</reference>
<dbReference type="PANTHER" id="PTHR43139:SF52">
    <property type="entry name" value="SI:DKEY-122A22.2"/>
    <property type="match status" value="1"/>
</dbReference>
<dbReference type="RefSeq" id="WP_168486902.1">
    <property type="nucleotide sequence ID" value="NZ_JAAZSQ010000012.1"/>
</dbReference>
<feature type="domain" description="AB hydrolase-1" evidence="1">
    <location>
        <begin position="9"/>
        <end position="134"/>
    </location>
</feature>
<organism evidence="2 3">
    <name type="scientific">Arthrobacter mobilis</name>
    <dbReference type="NCBI Taxonomy" id="2724944"/>
    <lineage>
        <taxon>Bacteria</taxon>
        <taxon>Bacillati</taxon>
        <taxon>Actinomycetota</taxon>
        <taxon>Actinomycetes</taxon>
        <taxon>Micrococcales</taxon>
        <taxon>Micrococcaceae</taxon>
        <taxon>Arthrobacter</taxon>
    </lineage>
</organism>
<keyword evidence="2" id="KW-0378">Hydrolase</keyword>
<dbReference type="Proteomes" id="UP000544090">
    <property type="component" value="Unassembled WGS sequence"/>
</dbReference>
<dbReference type="EMBL" id="JAAZSQ010000012">
    <property type="protein sequence ID" value="NKX55404.1"/>
    <property type="molecule type" value="Genomic_DNA"/>
</dbReference>
<sequence length="153" mass="16240">MGPIHRSTLIFIHGGGVGPWMWADQAAFFSGEHRVHTPVLPGHDPRRPEEFTTHAAAAHSVAGQTALQEAGGRVTVVGFSLGGQTAIQLAAAYPEKVDRPVVVSSLLEPRRGAPVLAALAAAAAPLSGSRLFTRAQARQLLIPAERFEDYYAL</sequence>
<evidence type="ECO:0000313" key="3">
    <source>
        <dbReference type="Proteomes" id="UP000544090"/>
    </source>
</evidence>
<name>A0A7X6K6A1_9MICC</name>
<protein>
    <submittedName>
        <fullName evidence="2">Alpha/beta hydrolase</fullName>
    </submittedName>
</protein>
<dbReference type="PANTHER" id="PTHR43139">
    <property type="entry name" value="SI:DKEY-122A22.2"/>
    <property type="match status" value="1"/>
</dbReference>
<accession>A0A7X6K6A1</accession>
<proteinExistence type="predicted"/>
<dbReference type="Gene3D" id="3.40.50.1820">
    <property type="entry name" value="alpha/beta hydrolase"/>
    <property type="match status" value="1"/>
</dbReference>
<dbReference type="InterPro" id="IPR052370">
    <property type="entry name" value="Meta-cleavage_hydrolase"/>
</dbReference>
<dbReference type="InterPro" id="IPR000073">
    <property type="entry name" value="AB_hydrolase_1"/>
</dbReference>
<evidence type="ECO:0000313" key="2">
    <source>
        <dbReference type="EMBL" id="NKX55404.1"/>
    </source>
</evidence>
<dbReference type="SUPFAM" id="SSF53474">
    <property type="entry name" value="alpha/beta-Hydrolases"/>
    <property type="match status" value="1"/>
</dbReference>
<evidence type="ECO:0000259" key="1">
    <source>
        <dbReference type="Pfam" id="PF12697"/>
    </source>
</evidence>
<keyword evidence="3" id="KW-1185">Reference proteome</keyword>